<dbReference type="EMBL" id="BRXX01000116">
    <property type="protein sequence ID" value="GMH91432.1"/>
    <property type="molecule type" value="Genomic_DNA"/>
</dbReference>
<keyword evidence="3" id="KW-1185">Reference proteome</keyword>
<sequence length="258" mass="28537">MLSEVSSRRLTSPPAHLLSSSQLRSLNKSKYWKCNITSSSFLDVPAPACRKTLPRESEVVVEALKDYGGTDLIGNEGGEEYKPEWLGGLESSVFGYVCSGGEGGEGEGEGDDSKRLDDLLKPLNPSASAASTAEKKEKEIVKTIFGYSVDLTKPPSPPPVVEPLSSTLKPVSKSVPSLNPPPQWTSNFSPSIVGLIPSSSQSLNASASKIQLWFKRTYINWALKLRKNHREKIEQLQKIQLDKERMKELYERELKVFR</sequence>
<protein>
    <submittedName>
        <fullName evidence="2">Uncharacterized protein</fullName>
    </submittedName>
</protein>
<name>A0A9W7BPM9_9STRA</name>
<gene>
    <name evidence="2" type="ORF">TrVE_jg11531</name>
</gene>
<feature type="region of interest" description="Disordered" evidence="1">
    <location>
        <begin position="100"/>
        <end position="134"/>
    </location>
</feature>
<evidence type="ECO:0000256" key="1">
    <source>
        <dbReference type="SAM" id="MobiDB-lite"/>
    </source>
</evidence>
<evidence type="ECO:0000313" key="2">
    <source>
        <dbReference type="EMBL" id="GMH91432.1"/>
    </source>
</evidence>
<dbReference type="Proteomes" id="UP001165160">
    <property type="component" value="Unassembled WGS sequence"/>
</dbReference>
<accession>A0A9W7BPM9</accession>
<proteinExistence type="predicted"/>
<reference evidence="3" key="1">
    <citation type="journal article" date="2023" name="Commun. Biol.">
        <title>Genome analysis of Parmales, the sister group of diatoms, reveals the evolutionary specialization of diatoms from phago-mixotrophs to photoautotrophs.</title>
        <authorList>
            <person name="Ban H."/>
            <person name="Sato S."/>
            <person name="Yoshikawa S."/>
            <person name="Yamada K."/>
            <person name="Nakamura Y."/>
            <person name="Ichinomiya M."/>
            <person name="Sato N."/>
            <person name="Blanc-Mathieu R."/>
            <person name="Endo H."/>
            <person name="Kuwata A."/>
            <person name="Ogata H."/>
        </authorList>
    </citation>
    <scope>NUCLEOTIDE SEQUENCE [LARGE SCALE GENOMIC DNA]</scope>
    <source>
        <strain evidence="3">NIES 3699</strain>
    </source>
</reference>
<evidence type="ECO:0000313" key="3">
    <source>
        <dbReference type="Proteomes" id="UP001165160"/>
    </source>
</evidence>
<organism evidence="2 3">
    <name type="scientific">Triparma verrucosa</name>
    <dbReference type="NCBI Taxonomy" id="1606542"/>
    <lineage>
        <taxon>Eukaryota</taxon>
        <taxon>Sar</taxon>
        <taxon>Stramenopiles</taxon>
        <taxon>Ochrophyta</taxon>
        <taxon>Bolidophyceae</taxon>
        <taxon>Parmales</taxon>
        <taxon>Triparmaceae</taxon>
        <taxon>Triparma</taxon>
    </lineage>
</organism>
<feature type="compositionally biased region" description="Basic and acidic residues" evidence="1">
    <location>
        <begin position="111"/>
        <end position="120"/>
    </location>
</feature>
<dbReference type="AlphaFoldDB" id="A0A9W7BPM9"/>
<comment type="caution">
    <text evidence="2">The sequence shown here is derived from an EMBL/GenBank/DDBJ whole genome shotgun (WGS) entry which is preliminary data.</text>
</comment>